<dbReference type="GO" id="GO:0004605">
    <property type="term" value="F:phosphatidate cytidylyltransferase activity"/>
    <property type="evidence" value="ECO:0007669"/>
    <property type="project" value="UniProtKB-EC"/>
</dbReference>
<comment type="similarity">
    <text evidence="5 18">Belongs to the CDS family.</text>
</comment>
<feature type="transmembrane region" description="Helical" evidence="19">
    <location>
        <begin position="186"/>
        <end position="205"/>
    </location>
</feature>
<feature type="transmembrane region" description="Helical" evidence="19">
    <location>
        <begin position="146"/>
        <end position="166"/>
    </location>
</feature>
<feature type="transmembrane region" description="Helical" evidence="19">
    <location>
        <begin position="77"/>
        <end position="95"/>
    </location>
</feature>
<keyword evidence="8" id="KW-1003">Cell membrane</keyword>
<dbReference type="UniPathway" id="UPA00557">
    <property type="reaction ID" value="UER00614"/>
</dbReference>
<comment type="pathway">
    <text evidence="3 18">Phospholipid metabolism; CDP-diacylglycerol biosynthesis; CDP-diacylglycerol from sn-glycerol 3-phosphate: step 3/3.</text>
</comment>
<evidence type="ECO:0000256" key="15">
    <source>
        <dbReference type="ARBA" id="ARBA00023136"/>
    </source>
</evidence>
<feature type="transmembrane region" description="Helical" evidence="19">
    <location>
        <begin position="101"/>
        <end position="118"/>
    </location>
</feature>
<sequence>MVSPVDPAAIHGASDAHHRTPSNLRLRVIASIGMIAVASFALWFGDIPFWILAVVVALLMLAEWADLAGATHREKRIAQFALSVPLALMAPASVILVIHDFFTLGLLAGAFFFVAIVTGKRQLAFGTLYCGLPVLALVVMRRQDAGLVYAFWALALVWATDIGAYAAGRTIGGPKLAPAISPAKTWAGLIGGILLASALAGVLYAETGLPARLALATPMLAVLAQIGDLYESWLKRRSGVKDSGSILPGHGGVLDRLDGVVPTAPLAALLVLLPLLSS</sequence>
<keyword evidence="16" id="KW-0594">Phospholipid biosynthesis</keyword>
<dbReference type="PANTHER" id="PTHR46382">
    <property type="entry name" value="PHOSPHATIDATE CYTIDYLYLTRANSFERASE"/>
    <property type="match status" value="1"/>
</dbReference>
<keyword evidence="14" id="KW-0443">Lipid metabolism</keyword>
<name>A0A840F7U5_9SPHN</name>
<evidence type="ECO:0000256" key="5">
    <source>
        <dbReference type="ARBA" id="ARBA00010185"/>
    </source>
</evidence>
<dbReference type="GO" id="GO:0016024">
    <property type="term" value="P:CDP-diacylglycerol biosynthetic process"/>
    <property type="evidence" value="ECO:0007669"/>
    <property type="project" value="UniProtKB-UniPathway"/>
</dbReference>
<evidence type="ECO:0000313" key="21">
    <source>
        <dbReference type="Proteomes" id="UP000529795"/>
    </source>
</evidence>
<keyword evidence="9" id="KW-0444">Lipid biosynthesis</keyword>
<keyword evidence="13 19" id="KW-1133">Transmembrane helix</keyword>
<comment type="caution">
    <text evidence="20">The sequence shown here is derived from an EMBL/GenBank/DDBJ whole genome shotgun (WGS) entry which is preliminary data.</text>
</comment>
<keyword evidence="12 18" id="KW-0548">Nucleotidyltransferase</keyword>
<dbReference type="AlphaFoldDB" id="A0A840F7U5"/>
<evidence type="ECO:0000313" key="20">
    <source>
        <dbReference type="EMBL" id="MBB4154030.1"/>
    </source>
</evidence>
<dbReference type="InterPro" id="IPR000374">
    <property type="entry name" value="PC_trans"/>
</dbReference>
<evidence type="ECO:0000256" key="8">
    <source>
        <dbReference type="ARBA" id="ARBA00022475"/>
    </source>
</evidence>
<evidence type="ECO:0000256" key="9">
    <source>
        <dbReference type="ARBA" id="ARBA00022516"/>
    </source>
</evidence>
<dbReference type="RefSeq" id="WP_425506038.1">
    <property type="nucleotide sequence ID" value="NZ_JACIEV010000005.1"/>
</dbReference>
<gene>
    <name evidence="20" type="ORF">GGQ80_001940</name>
</gene>
<evidence type="ECO:0000256" key="17">
    <source>
        <dbReference type="ARBA" id="ARBA00023264"/>
    </source>
</evidence>
<comment type="subcellular location">
    <subcellularLocation>
        <location evidence="2">Cell membrane</location>
        <topology evidence="2">Multi-pass membrane protein</topology>
    </subcellularLocation>
</comment>
<protein>
    <recommendedName>
        <fullName evidence="7 18">Phosphatidate cytidylyltransferase</fullName>
        <ecNumber evidence="6 18">2.7.7.41</ecNumber>
    </recommendedName>
</protein>
<feature type="transmembrane region" description="Helical" evidence="19">
    <location>
        <begin position="123"/>
        <end position="140"/>
    </location>
</feature>
<organism evidence="20 21">
    <name type="scientific">Sphingomonas jinjuensis</name>
    <dbReference type="NCBI Taxonomy" id="535907"/>
    <lineage>
        <taxon>Bacteria</taxon>
        <taxon>Pseudomonadati</taxon>
        <taxon>Pseudomonadota</taxon>
        <taxon>Alphaproteobacteria</taxon>
        <taxon>Sphingomonadales</taxon>
        <taxon>Sphingomonadaceae</taxon>
        <taxon>Sphingomonas</taxon>
    </lineage>
</organism>
<keyword evidence="11 18" id="KW-0812">Transmembrane</keyword>
<dbReference type="EC" id="2.7.7.41" evidence="6 18"/>
<evidence type="ECO:0000256" key="2">
    <source>
        <dbReference type="ARBA" id="ARBA00004651"/>
    </source>
</evidence>
<dbReference type="Pfam" id="PF01148">
    <property type="entry name" value="CTP_transf_1"/>
    <property type="match status" value="1"/>
</dbReference>
<keyword evidence="21" id="KW-1185">Reference proteome</keyword>
<evidence type="ECO:0000256" key="10">
    <source>
        <dbReference type="ARBA" id="ARBA00022679"/>
    </source>
</evidence>
<keyword evidence="10 18" id="KW-0808">Transferase</keyword>
<keyword evidence="15 19" id="KW-0472">Membrane</keyword>
<reference evidence="20 21" key="1">
    <citation type="submission" date="2020-08" db="EMBL/GenBank/DDBJ databases">
        <title>Genomic Encyclopedia of Type Strains, Phase IV (KMG-IV): sequencing the most valuable type-strain genomes for metagenomic binning, comparative biology and taxonomic classification.</title>
        <authorList>
            <person name="Goeker M."/>
        </authorList>
    </citation>
    <scope>NUCLEOTIDE SEQUENCE [LARGE SCALE GENOMIC DNA]</scope>
    <source>
        <strain evidence="20 21">YC6723</strain>
    </source>
</reference>
<dbReference type="GO" id="GO:0005886">
    <property type="term" value="C:plasma membrane"/>
    <property type="evidence" value="ECO:0007669"/>
    <property type="project" value="UniProtKB-SubCell"/>
</dbReference>
<dbReference type="EMBL" id="JACIEV010000005">
    <property type="protein sequence ID" value="MBB4154030.1"/>
    <property type="molecule type" value="Genomic_DNA"/>
</dbReference>
<comment type="catalytic activity">
    <reaction evidence="1 18">
        <text>a 1,2-diacyl-sn-glycero-3-phosphate + CTP + H(+) = a CDP-1,2-diacyl-sn-glycerol + diphosphate</text>
        <dbReference type="Rhea" id="RHEA:16229"/>
        <dbReference type="ChEBI" id="CHEBI:15378"/>
        <dbReference type="ChEBI" id="CHEBI:33019"/>
        <dbReference type="ChEBI" id="CHEBI:37563"/>
        <dbReference type="ChEBI" id="CHEBI:58332"/>
        <dbReference type="ChEBI" id="CHEBI:58608"/>
        <dbReference type="EC" id="2.7.7.41"/>
    </reaction>
</comment>
<dbReference type="PROSITE" id="PS01315">
    <property type="entry name" value="CDS"/>
    <property type="match status" value="1"/>
</dbReference>
<feature type="transmembrane region" description="Helical" evidence="19">
    <location>
        <begin position="49"/>
        <end position="65"/>
    </location>
</feature>
<evidence type="ECO:0000256" key="16">
    <source>
        <dbReference type="ARBA" id="ARBA00023209"/>
    </source>
</evidence>
<evidence type="ECO:0000256" key="11">
    <source>
        <dbReference type="ARBA" id="ARBA00022692"/>
    </source>
</evidence>
<accession>A0A840F7U5</accession>
<dbReference type="Proteomes" id="UP000529795">
    <property type="component" value="Unassembled WGS sequence"/>
</dbReference>
<evidence type="ECO:0000256" key="19">
    <source>
        <dbReference type="SAM" id="Phobius"/>
    </source>
</evidence>
<evidence type="ECO:0000256" key="1">
    <source>
        <dbReference type="ARBA" id="ARBA00001698"/>
    </source>
</evidence>
<dbReference type="PANTHER" id="PTHR46382:SF1">
    <property type="entry name" value="PHOSPHATIDATE CYTIDYLYLTRANSFERASE"/>
    <property type="match status" value="1"/>
</dbReference>
<comment type="pathway">
    <text evidence="4">Lipid metabolism.</text>
</comment>
<evidence type="ECO:0000256" key="3">
    <source>
        <dbReference type="ARBA" id="ARBA00005119"/>
    </source>
</evidence>
<evidence type="ECO:0000256" key="14">
    <source>
        <dbReference type="ARBA" id="ARBA00023098"/>
    </source>
</evidence>
<proteinExistence type="inferred from homology"/>
<evidence type="ECO:0000256" key="12">
    <source>
        <dbReference type="ARBA" id="ARBA00022695"/>
    </source>
</evidence>
<keyword evidence="17" id="KW-1208">Phospholipid metabolism</keyword>
<evidence type="ECO:0000256" key="13">
    <source>
        <dbReference type="ARBA" id="ARBA00022989"/>
    </source>
</evidence>
<evidence type="ECO:0000256" key="6">
    <source>
        <dbReference type="ARBA" id="ARBA00012487"/>
    </source>
</evidence>
<evidence type="ECO:0000256" key="4">
    <source>
        <dbReference type="ARBA" id="ARBA00005189"/>
    </source>
</evidence>
<evidence type="ECO:0000256" key="7">
    <source>
        <dbReference type="ARBA" id="ARBA00019373"/>
    </source>
</evidence>
<evidence type="ECO:0000256" key="18">
    <source>
        <dbReference type="RuleBase" id="RU003938"/>
    </source>
</evidence>